<accession>A0A8J2HM59</accession>
<sequence length="239" mass="28194">MTLPPLFNSKFPSFVKDCQVKDIQVYWYCPKFSQSRYPPGQLSSEACTLICLLVAQRICHARLQLWSAEKCPRLMISVAESIIEGNKTHAWIINRALVAHRYLSVDEALKFGGKRLATLKEWKFKIFKEDIKTMYKNIQDFLQHWYQKPKSENLVMLLITCGRTVLFLFQESINKITLFDSHGHVRWKNFCRGLVIAQAKIEKLQNLCNWFINEVLYNCFNLQPSQYELAFLYYCHQHL</sequence>
<name>A0A8J2HM59_COTCN</name>
<keyword evidence="2" id="KW-1185">Reference proteome</keyword>
<gene>
    <name evidence="1" type="ORF">HICCMSTLAB_LOCUS10668</name>
</gene>
<organism evidence="1 2">
    <name type="scientific">Cotesia congregata</name>
    <name type="common">Parasitoid wasp</name>
    <name type="synonym">Apanteles congregatus</name>
    <dbReference type="NCBI Taxonomy" id="51543"/>
    <lineage>
        <taxon>Eukaryota</taxon>
        <taxon>Metazoa</taxon>
        <taxon>Ecdysozoa</taxon>
        <taxon>Arthropoda</taxon>
        <taxon>Hexapoda</taxon>
        <taxon>Insecta</taxon>
        <taxon>Pterygota</taxon>
        <taxon>Neoptera</taxon>
        <taxon>Endopterygota</taxon>
        <taxon>Hymenoptera</taxon>
        <taxon>Apocrita</taxon>
        <taxon>Ichneumonoidea</taxon>
        <taxon>Braconidae</taxon>
        <taxon>Microgastrinae</taxon>
        <taxon>Cotesia</taxon>
    </lineage>
</organism>
<dbReference type="PANTHER" id="PTHR37962:SF2">
    <property type="entry name" value="MALE STERILE (3) 76CA"/>
    <property type="match status" value="1"/>
</dbReference>
<dbReference type="Proteomes" id="UP000786811">
    <property type="component" value="Unassembled WGS sequence"/>
</dbReference>
<dbReference type="OrthoDB" id="5797993at2759"/>
<dbReference type="EMBL" id="CAJNRD030001123">
    <property type="protein sequence ID" value="CAG5101767.1"/>
    <property type="molecule type" value="Genomic_DNA"/>
</dbReference>
<comment type="caution">
    <text evidence="1">The sequence shown here is derived from an EMBL/GenBank/DDBJ whole genome shotgun (WGS) entry which is preliminary data.</text>
</comment>
<protein>
    <submittedName>
        <fullName evidence="1">Uncharacterized protein</fullName>
    </submittedName>
</protein>
<evidence type="ECO:0000313" key="2">
    <source>
        <dbReference type="Proteomes" id="UP000786811"/>
    </source>
</evidence>
<dbReference type="AlphaFoldDB" id="A0A8J2HM59"/>
<evidence type="ECO:0000313" key="1">
    <source>
        <dbReference type="EMBL" id="CAG5101767.1"/>
    </source>
</evidence>
<reference evidence="1" key="1">
    <citation type="submission" date="2021-04" db="EMBL/GenBank/DDBJ databases">
        <authorList>
            <person name="Chebbi M.A.C M."/>
        </authorList>
    </citation>
    <scope>NUCLEOTIDE SEQUENCE</scope>
</reference>
<dbReference type="PANTHER" id="PTHR37962">
    <property type="entry name" value="MALE STERILE (3) 76CA"/>
    <property type="match status" value="1"/>
</dbReference>
<proteinExistence type="predicted"/>